<proteinExistence type="inferred from homology"/>
<protein>
    <recommendedName>
        <fullName evidence="2">Serpin domain-containing protein</fullName>
    </recommendedName>
</protein>
<dbReference type="InterPro" id="IPR042178">
    <property type="entry name" value="Serpin_sf_1"/>
</dbReference>
<evidence type="ECO:0000256" key="1">
    <source>
        <dbReference type="RuleBase" id="RU000411"/>
    </source>
</evidence>
<dbReference type="STRING" id="1963.AQJ27_15960"/>
<dbReference type="SMART" id="SM00093">
    <property type="entry name" value="SERPIN"/>
    <property type="match status" value="1"/>
</dbReference>
<accession>A0A250VA89</accession>
<gene>
    <name evidence="3" type="ORF">SO3561_02594</name>
</gene>
<dbReference type="Proteomes" id="UP000217446">
    <property type="component" value="Unassembled WGS sequence"/>
</dbReference>
<dbReference type="InterPro" id="IPR023796">
    <property type="entry name" value="Serpin_dom"/>
</dbReference>
<reference evidence="4" key="1">
    <citation type="submission" date="2017-05" db="EMBL/GenBank/DDBJ databases">
        <title>Streptomyces olivochromogenes NBRC 3561 whole genome shotgun sequence.</title>
        <authorList>
            <person name="Dohra H."/>
            <person name="Kodani S."/>
        </authorList>
    </citation>
    <scope>NUCLEOTIDE SEQUENCE [LARGE SCALE GENOMIC DNA]</scope>
    <source>
        <strain evidence="4">NBRC 3561</strain>
    </source>
</reference>
<dbReference type="PANTHER" id="PTHR11461:SF211">
    <property type="entry name" value="GH10112P-RELATED"/>
    <property type="match status" value="1"/>
</dbReference>
<comment type="caution">
    <text evidence="3">The sequence shown here is derived from an EMBL/GenBank/DDBJ whole genome shotgun (WGS) entry which is preliminary data.</text>
</comment>
<dbReference type="PANTHER" id="PTHR11461">
    <property type="entry name" value="SERINE PROTEASE INHIBITOR, SERPIN"/>
    <property type="match status" value="1"/>
</dbReference>
<name>A0A250VA89_STROL</name>
<comment type="similarity">
    <text evidence="1">Belongs to the serpin family.</text>
</comment>
<dbReference type="InterPro" id="IPR000215">
    <property type="entry name" value="Serpin_fam"/>
</dbReference>
<dbReference type="RefSeq" id="WP_067368360.1">
    <property type="nucleotide sequence ID" value="NZ_BDQI01000004.1"/>
</dbReference>
<organism evidence="3 4">
    <name type="scientific">Streptomyces olivochromogenes</name>
    <dbReference type="NCBI Taxonomy" id="1963"/>
    <lineage>
        <taxon>Bacteria</taxon>
        <taxon>Bacillati</taxon>
        <taxon>Actinomycetota</taxon>
        <taxon>Actinomycetes</taxon>
        <taxon>Kitasatosporales</taxon>
        <taxon>Streptomycetaceae</taxon>
        <taxon>Streptomyces</taxon>
    </lineage>
</organism>
<sequence>MRITNATIDAVNGLTSRWAREAPAGTVFSAAGVWPLLGFLADGATGAARAELAAAVGFPADEAAYRAREFMAALHAIRGLDSAVGLWNDRKLAVREEWAAGLPDGTRGELTGDPATDHATLDAWAARRTGGLIERMPVALSEETVLVLASALALRTQWLRPFEEYPLLPETGPWQERTLLGLRRSSTLLDRIGVADTPEGCVTELKVLGTHGIDVHLLLGEERMSPGQVLGAGMDILARTRSVVPGPQLPYGDVGPGLHVAKERCERPQPPTLHVTTVAYELTADHDLLERHGLFGLTTAKDPSRGHFPGIGDRPPLAVASARQSAMAKFGALGFRAAAVTAFGVAAAGMPDLRYVTTTVDATFDRPFGFLALHRTSRLVLAAGWVTDPEPFPEDVEAHA</sequence>
<dbReference type="AlphaFoldDB" id="A0A250VA89"/>
<keyword evidence="4" id="KW-1185">Reference proteome</keyword>
<dbReference type="InterPro" id="IPR036186">
    <property type="entry name" value="Serpin_sf"/>
</dbReference>
<dbReference type="SUPFAM" id="SSF56574">
    <property type="entry name" value="Serpins"/>
    <property type="match status" value="2"/>
</dbReference>
<feature type="domain" description="Serpin" evidence="2">
    <location>
        <begin position="14"/>
        <end position="389"/>
    </location>
</feature>
<evidence type="ECO:0000259" key="2">
    <source>
        <dbReference type="SMART" id="SM00093"/>
    </source>
</evidence>
<dbReference type="EMBL" id="BDQI01000004">
    <property type="protein sequence ID" value="GAX51095.1"/>
    <property type="molecule type" value="Genomic_DNA"/>
</dbReference>
<dbReference type="Gene3D" id="3.30.497.10">
    <property type="entry name" value="Antithrombin, subunit I, domain 2"/>
    <property type="match status" value="2"/>
</dbReference>
<dbReference type="Pfam" id="PF00079">
    <property type="entry name" value="Serpin"/>
    <property type="match status" value="1"/>
</dbReference>
<dbReference type="GO" id="GO:0005615">
    <property type="term" value="C:extracellular space"/>
    <property type="evidence" value="ECO:0007669"/>
    <property type="project" value="InterPro"/>
</dbReference>
<evidence type="ECO:0000313" key="3">
    <source>
        <dbReference type="EMBL" id="GAX51095.1"/>
    </source>
</evidence>
<evidence type="ECO:0000313" key="4">
    <source>
        <dbReference type="Proteomes" id="UP000217446"/>
    </source>
</evidence>
<dbReference type="GO" id="GO:0004867">
    <property type="term" value="F:serine-type endopeptidase inhibitor activity"/>
    <property type="evidence" value="ECO:0007669"/>
    <property type="project" value="InterPro"/>
</dbReference>